<feature type="transmembrane region" description="Helical" evidence="2">
    <location>
        <begin position="287"/>
        <end position="309"/>
    </location>
</feature>
<dbReference type="Gramene" id="KVH93528">
    <property type="protein sequence ID" value="KVH93528"/>
    <property type="gene ID" value="Ccrd_004423"/>
</dbReference>
<comment type="caution">
    <text evidence="3">The sequence shown here is derived from an EMBL/GenBank/DDBJ whole genome shotgun (WGS) entry which is preliminary data.</text>
</comment>
<protein>
    <recommendedName>
        <fullName evidence="5">YTH domain-containing protein</fullName>
    </recommendedName>
</protein>
<reference evidence="3 4" key="1">
    <citation type="journal article" date="2016" name="Sci. Rep.">
        <title>The genome sequence of the outbreeding globe artichoke constructed de novo incorporating a phase-aware low-pass sequencing strategy of F1 progeny.</title>
        <authorList>
            <person name="Scaglione D."/>
            <person name="Reyes-Chin-Wo S."/>
            <person name="Acquadro A."/>
            <person name="Froenicke L."/>
            <person name="Portis E."/>
            <person name="Beitel C."/>
            <person name="Tirone M."/>
            <person name="Mauro R."/>
            <person name="Lo Monaco A."/>
            <person name="Mauromicale G."/>
            <person name="Faccioli P."/>
            <person name="Cattivelli L."/>
            <person name="Rieseberg L."/>
            <person name="Michelmore R."/>
            <person name="Lanteri S."/>
        </authorList>
    </citation>
    <scope>NUCLEOTIDE SEQUENCE [LARGE SCALE GENOMIC DNA]</scope>
    <source>
        <strain evidence="3">2C</strain>
    </source>
</reference>
<dbReference type="Proteomes" id="UP000243975">
    <property type="component" value="Unassembled WGS sequence"/>
</dbReference>
<feature type="compositionally biased region" description="Polar residues" evidence="1">
    <location>
        <begin position="196"/>
        <end position="214"/>
    </location>
</feature>
<evidence type="ECO:0000256" key="1">
    <source>
        <dbReference type="SAM" id="MobiDB-lite"/>
    </source>
</evidence>
<evidence type="ECO:0008006" key="5">
    <source>
        <dbReference type="Google" id="ProtNLM"/>
    </source>
</evidence>
<dbReference type="STRING" id="59895.A0A103XMJ6"/>
<feature type="region of interest" description="Disordered" evidence="1">
    <location>
        <begin position="152"/>
        <end position="214"/>
    </location>
</feature>
<accession>A0A103XMJ6</accession>
<keyword evidence="4" id="KW-1185">Reference proteome</keyword>
<gene>
    <name evidence="3" type="ORF">Ccrd_004423</name>
</gene>
<organism evidence="3 4">
    <name type="scientific">Cynara cardunculus var. scolymus</name>
    <name type="common">Globe artichoke</name>
    <name type="synonym">Cynara scolymus</name>
    <dbReference type="NCBI Taxonomy" id="59895"/>
    <lineage>
        <taxon>Eukaryota</taxon>
        <taxon>Viridiplantae</taxon>
        <taxon>Streptophyta</taxon>
        <taxon>Embryophyta</taxon>
        <taxon>Tracheophyta</taxon>
        <taxon>Spermatophyta</taxon>
        <taxon>Magnoliopsida</taxon>
        <taxon>eudicotyledons</taxon>
        <taxon>Gunneridae</taxon>
        <taxon>Pentapetalae</taxon>
        <taxon>asterids</taxon>
        <taxon>campanulids</taxon>
        <taxon>Asterales</taxon>
        <taxon>Asteraceae</taxon>
        <taxon>Carduoideae</taxon>
        <taxon>Cardueae</taxon>
        <taxon>Carduinae</taxon>
        <taxon>Cynara</taxon>
    </lineage>
</organism>
<evidence type="ECO:0000313" key="4">
    <source>
        <dbReference type="Proteomes" id="UP000243975"/>
    </source>
</evidence>
<feature type="compositionally biased region" description="Polar residues" evidence="1">
    <location>
        <begin position="152"/>
        <end position="189"/>
    </location>
</feature>
<dbReference type="EMBL" id="LEKV01004753">
    <property type="protein sequence ID" value="KVH93528.1"/>
    <property type="molecule type" value="Genomic_DNA"/>
</dbReference>
<keyword evidence="2" id="KW-0472">Membrane</keyword>
<dbReference type="AlphaFoldDB" id="A0A103XMJ6"/>
<evidence type="ECO:0000313" key="3">
    <source>
        <dbReference type="EMBL" id="KVH93528.1"/>
    </source>
</evidence>
<keyword evidence="2" id="KW-0812">Transmembrane</keyword>
<sequence length="317" mass="33357">MPGDKQIVQSEPIASGLKSDARAKMDDQNPGSRKDGIVSGVAPPFSGGAISSAKGGVANKTAAEQGVHYPPTSCYDYQYPGHNGPYSQLDGSGHATSGGGAYTDSGSLLYYMPGYNPYTTGNYMGLDGQQPYFSSSEVMPCYSWNSTTYSGDTTNRNGTSMGTKSNGIKSNDLNSKRTMNSYTGKSSNYPLDMKSRQQSTSSIPKSILQSQHLRSLNKKSGERIIGEGSHDPTSSLINLTRNLSLKSNSNSNSAKPSIGDKSSTDGGAVVANVVEIMVMMDKDRKPIAVEVVVMLVMTMGVVVADSGGYGGGGGGWW</sequence>
<name>A0A103XMJ6_CYNCS</name>
<keyword evidence="2" id="KW-1133">Transmembrane helix</keyword>
<evidence type="ECO:0000256" key="2">
    <source>
        <dbReference type="SAM" id="Phobius"/>
    </source>
</evidence>
<feature type="region of interest" description="Disordered" evidence="1">
    <location>
        <begin position="1"/>
        <end position="41"/>
    </location>
</feature>
<proteinExistence type="predicted"/>
<feature type="compositionally biased region" description="Basic and acidic residues" evidence="1">
    <location>
        <begin position="19"/>
        <end position="36"/>
    </location>
</feature>